<name>A0ABP9Q1F4_9PSEU</name>
<evidence type="ECO:0000313" key="3">
    <source>
        <dbReference type="EMBL" id="GAA5155665.1"/>
    </source>
</evidence>
<evidence type="ECO:0000256" key="1">
    <source>
        <dbReference type="SAM" id="MobiDB-lite"/>
    </source>
</evidence>
<comment type="caution">
    <text evidence="3">The sequence shown here is derived from an EMBL/GenBank/DDBJ whole genome shotgun (WGS) entry which is preliminary data.</text>
</comment>
<proteinExistence type="predicted"/>
<dbReference type="InterPro" id="IPR041581">
    <property type="entry name" value="Glyoxalase_6"/>
</dbReference>
<dbReference type="Gene3D" id="3.10.180.10">
    <property type="entry name" value="2,3-Dihydroxybiphenyl 1,2-Dioxygenase, domain 1"/>
    <property type="match status" value="1"/>
</dbReference>
<accession>A0ABP9Q1F4</accession>
<reference evidence="4" key="1">
    <citation type="journal article" date="2019" name="Int. J. Syst. Evol. Microbiol.">
        <title>The Global Catalogue of Microorganisms (GCM) 10K type strain sequencing project: providing services to taxonomists for standard genome sequencing and annotation.</title>
        <authorList>
            <consortium name="The Broad Institute Genomics Platform"/>
            <consortium name="The Broad Institute Genome Sequencing Center for Infectious Disease"/>
            <person name="Wu L."/>
            <person name="Ma J."/>
        </authorList>
    </citation>
    <scope>NUCLEOTIDE SEQUENCE [LARGE SCALE GENOMIC DNA]</scope>
    <source>
        <strain evidence="4">JCM 18303</strain>
    </source>
</reference>
<dbReference type="Proteomes" id="UP001428817">
    <property type="component" value="Unassembled WGS sequence"/>
</dbReference>
<dbReference type="Pfam" id="PF18029">
    <property type="entry name" value="Glyoxalase_6"/>
    <property type="match status" value="1"/>
</dbReference>
<dbReference type="PROSITE" id="PS51819">
    <property type="entry name" value="VOC"/>
    <property type="match status" value="1"/>
</dbReference>
<evidence type="ECO:0000313" key="4">
    <source>
        <dbReference type="Proteomes" id="UP001428817"/>
    </source>
</evidence>
<dbReference type="EMBL" id="BAABJP010000010">
    <property type="protein sequence ID" value="GAA5155665.1"/>
    <property type="molecule type" value="Genomic_DNA"/>
</dbReference>
<gene>
    <name evidence="3" type="ORF">GCM10023321_29580</name>
</gene>
<dbReference type="RefSeq" id="WP_185064667.1">
    <property type="nucleotide sequence ID" value="NZ_BAABJP010000010.1"/>
</dbReference>
<keyword evidence="4" id="KW-1185">Reference proteome</keyword>
<dbReference type="SUPFAM" id="SSF54593">
    <property type="entry name" value="Glyoxalase/Bleomycin resistance protein/Dihydroxybiphenyl dioxygenase"/>
    <property type="match status" value="1"/>
</dbReference>
<dbReference type="PANTHER" id="PTHR35908:SF1">
    <property type="entry name" value="CONSERVED PROTEIN"/>
    <property type="match status" value="1"/>
</dbReference>
<dbReference type="PANTHER" id="PTHR35908">
    <property type="entry name" value="HYPOTHETICAL FUSION PROTEIN"/>
    <property type="match status" value="1"/>
</dbReference>
<dbReference type="InterPro" id="IPR029068">
    <property type="entry name" value="Glyas_Bleomycin-R_OHBP_Dase"/>
</dbReference>
<protein>
    <submittedName>
        <fullName evidence="3">VOC family protein</fullName>
    </submittedName>
</protein>
<sequence length="131" mass="14414">MRVTSVTISAPDPRALAAFYRGLLGWRLTAEEPPRPGNPPEDGWAQLRPPPGETGPTLNFEYERDHVPPVWPSRPGQQQTQAHLDIAVSDLETTTAWALRAGATLADHQPQEGVRVFLDPAGHPFCLFLDT</sequence>
<dbReference type="InterPro" id="IPR037523">
    <property type="entry name" value="VOC_core"/>
</dbReference>
<organism evidence="3 4">
    <name type="scientific">Pseudonocardia eucalypti</name>
    <dbReference type="NCBI Taxonomy" id="648755"/>
    <lineage>
        <taxon>Bacteria</taxon>
        <taxon>Bacillati</taxon>
        <taxon>Actinomycetota</taxon>
        <taxon>Actinomycetes</taxon>
        <taxon>Pseudonocardiales</taxon>
        <taxon>Pseudonocardiaceae</taxon>
        <taxon>Pseudonocardia</taxon>
    </lineage>
</organism>
<feature type="domain" description="VOC" evidence="2">
    <location>
        <begin position="2"/>
        <end position="131"/>
    </location>
</feature>
<evidence type="ECO:0000259" key="2">
    <source>
        <dbReference type="PROSITE" id="PS51819"/>
    </source>
</evidence>
<feature type="region of interest" description="Disordered" evidence="1">
    <location>
        <begin position="29"/>
        <end position="60"/>
    </location>
</feature>